<organism evidence="3 4">
    <name type="scientific">Meganyctiphanes norvegica</name>
    <name type="common">Northern krill</name>
    <name type="synonym">Thysanopoda norvegica</name>
    <dbReference type="NCBI Taxonomy" id="48144"/>
    <lineage>
        <taxon>Eukaryota</taxon>
        <taxon>Metazoa</taxon>
        <taxon>Ecdysozoa</taxon>
        <taxon>Arthropoda</taxon>
        <taxon>Crustacea</taxon>
        <taxon>Multicrustacea</taxon>
        <taxon>Malacostraca</taxon>
        <taxon>Eumalacostraca</taxon>
        <taxon>Eucarida</taxon>
        <taxon>Euphausiacea</taxon>
        <taxon>Euphausiidae</taxon>
        <taxon>Meganyctiphanes</taxon>
    </lineage>
</organism>
<dbReference type="PANTHER" id="PTHR19324:SF33">
    <property type="entry name" value="MUCIN-5AC"/>
    <property type="match status" value="1"/>
</dbReference>
<name>A0AAV2S524_MEGNR</name>
<comment type="caution">
    <text evidence="3">The sequence shown here is derived from an EMBL/GenBank/DDBJ whole genome shotgun (WGS) entry which is preliminary data.</text>
</comment>
<gene>
    <name evidence="3" type="ORF">MNOR_LOCUS31459</name>
</gene>
<evidence type="ECO:0000259" key="2">
    <source>
        <dbReference type="Pfam" id="PF16977"/>
    </source>
</evidence>
<dbReference type="EMBL" id="CAXKWB010040567">
    <property type="protein sequence ID" value="CAL4155136.1"/>
    <property type="molecule type" value="Genomic_DNA"/>
</dbReference>
<feature type="non-terminal residue" evidence="3">
    <location>
        <position position="1"/>
    </location>
</feature>
<proteinExistence type="predicted"/>
<evidence type="ECO:0000313" key="3">
    <source>
        <dbReference type="EMBL" id="CAL4155136.1"/>
    </source>
</evidence>
<feature type="signal peptide" evidence="1">
    <location>
        <begin position="1"/>
        <end position="30"/>
    </location>
</feature>
<evidence type="ECO:0000256" key="1">
    <source>
        <dbReference type="SAM" id="SignalP"/>
    </source>
</evidence>
<dbReference type="Pfam" id="PF16977">
    <property type="entry name" value="ApeC"/>
    <property type="match status" value="1"/>
</dbReference>
<reference evidence="3 4" key="1">
    <citation type="submission" date="2024-05" db="EMBL/GenBank/DDBJ databases">
        <authorList>
            <person name="Wallberg A."/>
        </authorList>
    </citation>
    <scope>NUCLEOTIDE SEQUENCE [LARGE SCALE GENOMIC DNA]</scope>
</reference>
<keyword evidence="4" id="KW-1185">Reference proteome</keyword>
<dbReference type="PANTHER" id="PTHR19324">
    <property type="entry name" value="PERFORIN-LIKE PROTEIN 1"/>
    <property type="match status" value="1"/>
</dbReference>
<protein>
    <recommendedName>
        <fullName evidence="2">Apextrin C-terminal domain-containing protein</fullName>
    </recommendedName>
</protein>
<dbReference type="InterPro" id="IPR031569">
    <property type="entry name" value="ApeC"/>
</dbReference>
<dbReference type="AlphaFoldDB" id="A0AAV2S524"/>
<dbReference type="Proteomes" id="UP001497623">
    <property type="component" value="Unassembled WGS sequence"/>
</dbReference>
<keyword evidence="1" id="KW-0732">Signal</keyword>
<accession>A0AAV2S524</accession>
<evidence type="ECO:0000313" key="4">
    <source>
        <dbReference type="Proteomes" id="UP001497623"/>
    </source>
</evidence>
<feature type="domain" description="Apextrin C-terminal" evidence="2">
    <location>
        <begin position="35"/>
        <end position="241"/>
    </location>
</feature>
<feature type="chain" id="PRO_5044022149" description="Apextrin C-terminal domain-containing protein" evidence="1">
    <location>
        <begin position="31"/>
        <end position="244"/>
    </location>
</feature>
<sequence>YLYISQQLAMLLPTLVVALLATLCPISATADSVYWPAEDYGLMKPISGCPLVWESGSVEQDTQSKNEHDSEYLAGYVEKNRIRKEFCMKVGHADGVGEWPAGNYCIYRYGHQCPIGFTTGLVNWEDRDLHEDNAHEGFLPDGDYTDRHTEINYCCRDDGSISDEIVLPTKDPFVLIRNTLECQKVAGMTAKLQYIKDDTENMDDDSKCIGDYPYICTTNEGCMTIGDKTKIHDPQVHYCYYSEF</sequence>